<protein>
    <recommendedName>
        <fullName evidence="3">Acyl-CoA dehydrogenase/oxidase C-terminal domain-containing protein</fullName>
    </recommendedName>
</protein>
<evidence type="ECO:0000259" key="3">
    <source>
        <dbReference type="Pfam" id="PF00441"/>
    </source>
</evidence>
<proteinExistence type="predicted"/>
<dbReference type="InterPro" id="IPR036250">
    <property type="entry name" value="AcylCo_DH-like_C"/>
</dbReference>
<reference evidence="4" key="1">
    <citation type="submission" date="2018-05" db="EMBL/GenBank/DDBJ databases">
        <authorList>
            <person name="Lanie J.A."/>
            <person name="Ng W.-L."/>
            <person name="Kazmierczak K.M."/>
            <person name="Andrzejewski T.M."/>
            <person name="Davidsen T.M."/>
            <person name="Wayne K.J."/>
            <person name="Tettelin H."/>
            <person name="Glass J.I."/>
            <person name="Rusch D."/>
            <person name="Podicherti R."/>
            <person name="Tsui H.-C.T."/>
            <person name="Winkler M.E."/>
        </authorList>
    </citation>
    <scope>NUCLEOTIDE SEQUENCE</scope>
</reference>
<accession>A0A382ZZM0</accession>
<dbReference type="PANTHER" id="PTHR43292">
    <property type="entry name" value="ACYL-COA DEHYDROGENASE"/>
    <property type="match status" value="1"/>
</dbReference>
<gene>
    <name evidence="4" type="ORF">METZ01_LOCUS453735</name>
</gene>
<evidence type="ECO:0000256" key="1">
    <source>
        <dbReference type="ARBA" id="ARBA00022630"/>
    </source>
</evidence>
<feature type="domain" description="Acyl-CoA dehydrogenase/oxidase C-terminal" evidence="3">
    <location>
        <begin position="5"/>
        <end position="133"/>
    </location>
</feature>
<dbReference type="PANTHER" id="PTHR43292:SF3">
    <property type="entry name" value="ACYL-COA DEHYDROGENASE FADE29"/>
    <property type="match status" value="1"/>
</dbReference>
<sequence>TLTRLNSLIDLMKSEVIDGERVIDKAAFRDRLLRIQGRVLAQQSNSLRILSSQINKDQNTTMAKLITKLQGTELRHELEGLAIDAMGELGTLYEKSPHLRDDGSWQMAYMYFLGLIIGGGTSQIQKNIISERGLGMPREPKAQGAS</sequence>
<dbReference type="EMBL" id="UINC01187914">
    <property type="protein sequence ID" value="SVE00881.1"/>
    <property type="molecule type" value="Genomic_DNA"/>
</dbReference>
<organism evidence="4">
    <name type="scientific">marine metagenome</name>
    <dbReference type="NCBI Taxonomy" id="408172"/>
    <lineage>
        <taxon>unclassified sequences</taxon>
        <taxon>metagenomes</taxon>
        <taxon>ecological metagenomes</taxon>
    </lineage>
</organism>
<keyword evidence="1" id="KW-0285">Flavoprotein</keyword>
<dbReference type="Gene3D" id="1.20.140.10">
    <property type="entry name" value="Butyryl-CoA Dehydrogenase, subunit A, domain 3"/>
    <property type="match status" value="1"/>
</dbReference>
<name>A0A382ZZM0_9ZZZZ</name>
<keyword evidence="2" id="KW-0560">Oxidoreductase</keyword>
<dbReference type="InterPro" id="IPR009075">
    <property type="entry name" value="AcylCo_DH/oxidase_C"/>
</dbReference>
<evidence type="ECO:0000313" key="4">
    <source>
        <dbReference type="EMBL" id="SVE00881.1"/>
    </source>
</evidence>
<dbReference type="GO" id="GO:0005886">
    <property type="term" value="C:plasma membrane"/>
    <property type="evidence" value="ECO:0007669"/>
    <property type="project" value="TreeGrafter"/>
</dbReference>
<dbReference type="GO" id="GO:0016627">
    <property type="term" value="F:oxidoreductase activity, acting on the CH-CH group of donors"/>
    <property type="evidence" value="ECO:0007669"/>
    <property type="project" value="InterPro"/>
</dbReference>
<dbReference type="InterPro" id="IPR052161">
    <property type="entry name" value="Mycobact_Acyl-CoA_DH"/>
</dbReference>
<dbReference type="AlphaFoldDB" id="A0A382ZZM0"/>
<dbReference type="Pfam" id="PF00441">
    <property type="entry name" value="Acyl-CoA_dh_1"/>
    <property type="match status" value="1"/>
</dbReference>
<feature type="non-terminal residue" evidence="4">
    <location>
        <position position="1"/>
    </location>
</feature>
<dbReference type="SUPFAM" id="SSF47203">
    <property type="entry name" value="Acyl-CoA dehydrogenase C-terminal domain-like"/>
    <property type="match status" value="1"/>
</dbReference>
<evidence type="ECO:0000256" key="2">
    <source>
        <dbReference type="ARBA" id="ARBA00023002"/>
    </source>
</evidence>